<keyword evidence="3" id="KW-1185">Reference proteome</keyword>
<dbReference type="Pfam" id="PF18029">
    <property type="entry name" value="Glyoxalase_6"/>
    <property type="match status" value="1"/>
</dbReference>
<dbReference type="Pfam" id="PF00903">
    <property type="entry name" value="Glyoxalase"/>
    <property type="match status" value="1"/>
</dbReference>
<dbReference type="InterPro" id="IPR037523">
    <property type="entry name" value="VOC_core"/>
</dbReference>
<dbReference type="InterPro" id="IPR041581">
    <property type="entry name" value="Glyoxalase_6"/>
</dbReference>
<dbReference type="Gene3D" id="3.10.180.10">
    <property type="entry name" value="2,3-Dihydroxybiphenyl 1,2-Dioxygenase, domain 1"/>
    <property type="match status" value="2"/>
</dbReference>
<proteinExistence type="predicted"/>
<evidence type="ECO:0000313" key="3">
    <source>
        <dbReference type="Proteomes" id="UP001592531"/>
    </source>
</evidence>
<gene>
    <name evidence="2" type="ORF">ACEZDE_21470</name>
</gene>
<dbReference type="RefSeq" id="WP_380538233.1">
    <property type="nucleotide sequence ID" value="NZ_JBHFAB010000016.1"/>
</dbReference>
<dbReference type="EMBL" id="JBHFAB010000016">
    <property type="protein sequence ID" value="MFC1419184.1"/>
    <property type="molecule type" value="Genomic_DNA"/>
</dbReference>
<organism evidence="2 3">
    <name type="scientific">Streptacidiphilus cavernicola</name>
    <dbReference type="NCBI Taxonomy" id="3342716"/>
    <lineage>
        <taxon>Bacteria</taxon>
        <taxon>Bacillati</taxon>
        <taxon>Actinomycetota</taxon>
        <taxon>Actinomycetes</taxon>
        <taxon>Kitasatosporales</taxon>
        <taxon>Streptomycetaceae</taxon>
        <taxon>Streptacidiphilus</taxon>
    </lineage>
</organism>
<evidence type="ECO:0000313" key="2">
    <source>
        <dbReference type="EMBL" id="MFC1419184.1"/>
    </source>
</evidence>
<accession>A0ABV6VZL3</accession>
<feature type="domain" description="VOC" evidence="1">
    <location>
        <begin position="10"/>
        <end position="123"/>
    </location>
</feature>
<dbReference type="CDD" id="cd07247">
    <property type="entry name" value="SgaA_N_like"/>
    <property type="match status" value="2"/>
</dbReference>
<dbReference type="PANTHER" id="PTHR33993">
    <property type="entry name" value="GLYOXALASE-RELATED"/>
    <property type="match status" value="1"/>
</dbReference>
<dbReference type="PANTHER" id="PTHR33993:SF10">
    <property type="entry name" value="CONSERVED PROTEIN"/>
    <property type="match status" value="1"/>
</dbReference>
<dbReference type="PROSITE" id="PS51819">
    <property type="entry name" value="VOC"/>
    <property type="match status" value="2"/>
</dbReference>
<name>A0ABV6VZL3_9ACTN</name>
<dbReference type="Proteomes" id="UP001592531">
    <property type="component" value="Unassembled WGS sequence"/>
</dbReference>
<comment type="caution">
    <text evidence="2">The sequence shown here is derived from an EMBL/GenBank/DDBJ whole genome shotgun (WGS) entry which is preliminary data.</text>
</comment>
<reference evidence="2 3" key="1">
    <citation type="submission" date="2024-09" db="EMBL/GenBank/DDBJ databases">
        <authorList>
            <person name="Lee S.D."/>
        </authorList>
    </citation>
    <scope>NUCLEOTIDE SEQUENCE [LARGE SCALE GENOMIC DNA]</scope>
    <source>
        <strain evidence="2 3">N8-3</strain>
    </source>
</reference>
<protein>
    <submittedName>
        <fullName evidence="2">VOC family protein</fullName>
    </submittedName>
</protein>
<dbReference type="InterPro" id="IPR052164">
    <property type="entry name" value="Anthracycline_SecMetBiosynth"/>
</dbReference>
<dbReference type="InterPro" id="IPR029068">
    <property type="entry name" value="Glyas_Bleomycin-R_OHBP_Dase"/>
</dbReference>
<sequence>MISSTFRPGSPIWLDLGTTDLDASTAFYTGLFGWTIASTGPHTGRHGFFEQDGKTVAGFGPVMEPGVFSGWTPFFGSTNVEATAKSVEQAGGTVRMPATDVRDSGRMAQFTDPTGGRFAAWQPGRNTGFGVVNVPGSVSWVELHTTDGPAALRFYRQALGWVVRDMPIGGEMLYHVLSPADSDGSDGFGGIMAMAEFPAVLWRPYFEVADCDASLAKGVALGATAMMAAETMPGVGRMAELVDPQGSRFAIIATEGQPG</sequence>
<feature type="domain" description="VOC" evidence="1">
    <location>
        <begin position="137"/>
        <end position="254"/>
    </location>
</feature>
<evidence type="ECO:0000259" key="1">
    <source>
        <dbReference type="PROSITE" id="PS51819"/>
    </source>
</evidence>
<dbReference type="InterPro" id="IPR004360">
    <property type="entry name" value="Glyas_Fos-R_dOase_dom"/>
</dbReference>
<dbReference type="SUPFAM" id="SSF54593">
    <property type="entry name" value="Glyoxalase/Bleomycin resistance protein/Dihydroxybiphenyl dioxygenase"/>
    <property type="match status" value="2"/>
</dbReference>